<name>A0A223P1J4_9SPHI</name>
<dbReference type="EMBL" id="CP022743">
    <property type="protein sequence ID" value="ASU36003.1"/>
    <property type="molecule type" value="Genomic_DNA"/>
</dbReference>
<dbReference type="Gene3D" id="2.60.40.1930">
    <property type="match status" value="1"/>
</dbReference>
<keyword evidence="3" id="KW-1185">Reference proteome</keyword>
<dbReference type="Pfam" id="PF13715">
    <property type="entry name" value="CarbopepD_reg_2"/>
    <property type="match status" value="1"/>
</dbReference>
<dbReference type="SUPFAM" id="SSF49464">
    <property type="entry name" value="Carboxypeptidase regulatory domain-like"/>
    <property type="match status" value="1"/>
</dbReference>
<sequence length="1213" mass="135625">MLKAVLTVIILLPLAVIGQITIKGRIVGSLTTRPIADASVFLSNATNGDKTGNDGVFTLKNVKPGKYELVISHVSFDTYKQTITVENSDINLPDITLYPRAISLNEVKIKPNTDPDWKRNYEWFKDEFLGKSTLAKNCKILNPEMLELAYDEKNGILTASSADFLIIDNKALGYRLKYLLSNFVLNNYDEANKSFSYAGSVFFERLKGTAYDEKEWAATRQDIYEGSQMQFLRAALNNRIEQDGFRVYRLAVTKNPQRPSDSVLNENIRVYTLLKNDKGANNYKDSLNYWIKKRRLPAVISQKLLTTPLTKAELFKQSRQHGLFEFTSGGTDELFISYNKYHHFSTAAISHLSDNDNTYATLVSFNEPVAFFDSNGSVTNPRGLTYEGVWSRNRVAALLPVDYEPTETTAPEADSTLIKNINTKLDNYTASHITEKAYLHFDKPYYAAGDTIYFKAYVTSGNKHEPSTQSGVLYADLVGPDNKISNSIQLQLKQGSASGDFALADTLTNGSYRVRAYTKLMRNEAVYYDQSVAIGSINRLPESGSIKKDLKNTNPDTRFLPEGGSLVTGVKSKIAFKAIATNGSGIEVKGTVLDNDDKEIVDFTSTHLGMGYFYLTPATGKTYRARLTYTNGKQDIAELPRSTDNGICMEITGENRSLNMKVSCSKLYYQNNKDKLFTLITYSGGSPFSLSFKLDKQEIVQTLSKKDLRMGIARSTLFSANGEPLCERLLFVQNDDLLKININSDRTVYNKRQKASIQLKINNGGEPAAGSYSVSVTDEDKVKTDEAAEPTIINYLLLTAELKGYIEQPNYYFTNISDKTVEDLDLVMLTHGYRSFEWKKILESSAGNVKQLTYLPEKGLEIAGYVKSKGKAVPNASVKLFTKGNNGIILDTTANENGRFVFDKLSFGDTTKFVLQARAAKGGKEVDIEVDKQVEVPKVEAMVTFGGQKEENNIVAYVQSSKQFYEEQKKYGINQQPLILKEVLIKDRKKIEKHVAHSDNLNGNGAADQIITAKELEDLPCSRLIDCLQAKLLGIVFSDGMLFVKRLQNTDPTKTSLYNIPMLIIVDGTVVDYNIFNSLNSNDIEGIEVLMGPHFAAIYGSQAAGGALIITTKRGRKTNNYYRYAPGVVTFMPKGFYKAREFYSPQYDNPKTNQKITDLRSTIYWNPNIITDKDGKASFSYFNADGKGTYRVVIEGIDADGNLGRQVYRYKVE</sequence>
<gene>
    <name evidence="2" type="ORF">MuYL_4118</name>
</gene>
<evidence type="ECO:0000313" key="2">
    <source>
        <dbReference type="EMBL" id="ASU36003.1"/>
    </source>
</evidence>
<dbReference type="SUPFAM" id="SSF56935">
    <property type="entry name" value="Porins"/>
    <property type="match status" value="1"/>
</dbReference>
<feature type="domain" description="TonB-dependent receptor plug" evidence="1">
    <location>
        <begin position="1007"/>
        <end position="1107"/>
    </location>
</feature>
<evidence type="ECO:0000259" key="1">
    <source>
        <dbReference type="Pfam" id="PF07715"/>
    </source>
</evidence>
<dbReference type="Proteomes" id="UP000215002">
    <property type="component" value="Chromosome"/>
</dbReference>
<reference evidence="2 3" key="1">
    <citation type="submission" date="2017-08" db="EMBL/GenBank/DDBJ databases">
        <title>Complete genome sequence of Mucilaginibacter sp. strain BJC16-A31.</title>
        <authorList>
            <consortium name="Henan University of Science and Technology"/>
            <person name="You X."/>
        </authorList>
    </citation>
    <scope>NUCLEOTIDE SEQUENCE [LARGE SCALE GENOMIC DNA]</scope>
    <source>
        <strain evidence="2 3">BJC16-A31</strain>
    </source>
</reference>
<accession>A0A223P1J4</accession>
<dbReference type="AlphaFoldDB" id="A0A223P1J4"/>
<dbReference type="SUPFAM" id="SSF49478">
    <property type="entry name" value="Cna protein B-type domain"/>
    <property type="match status" value="1"/>
</dbReference>
<dbReference type="InterPro" id="IPR012910">
    <property type="entry name" value="Plug_dom"/>
</dbReference>
<dbReference type="InterPro" id="IPR008969">
    <property type="entry name" value="CarboxyPept-like_regulatory"/>
</dbReference>
<proteinExistence type="predicted"/>
<dbReference type="RefSeq" id="WP_094572088.1">
    <property type="nucleotide sequence ID" value="NZ_CP022743.1"/>
</dbReference>
<protein>
    <recommendedName>
        <fullName evidence="1">TonB-dependent receptor plug domain-containing protein</fullName>
    </recommendedName>
</protein>
<dbReference type="Pfam" id="PF07715">
    <property type="entry name" value="Plug"/>
    <property type="match status" value="1"/>
</dbReference>
<dbReference type="OrthoDB" id="679547at2"/>
<evidence type="ECO:0000313" key="3">
    <source>
        <dbReference type="Proteomes" id="UP000215002"/>
    </source>
</evidence>
<dbReference type="Gene3D" id="2.170.130.10">
    <property type="entry name" value="TonB-dependent receptor, plug domain"/>
    <property type="match status" value="1"/>
</dbReference>
<dbReference type="KEGG" id="muc:MuYL_4118"/>
<dbReference type="Gene3D" id="2.60.40.1120">
    <property type="entry name" value="Carboxypeptidase-like, regulatory domain"/>
    <property type="match status" value="1"/>
</dbReference>
<organism evidence="2 3">
    <name type="scientific">Mucilaginibacter xinganensis</name>
    <dbReference type="NCBI Taxonomy" id="1234841"/>
    <lineage>
        <taxon>Bacteria</taxon>
        <taxon>Pseudomonadati</taxon>
        <taxon>Bacteroidota</taxon>
        <taxon>Sphingobacteriia</taxon>
        <taxon>Sphingobacteriales</taxon>
        <taxon>Sphingobacteriaceae</taxon>
        <taxon>Mucilaginibacter</taxon>
    </lineage>
</organism>
<dbReference type="InterPro" id="IPR037066">
    <property type="entry name" value="Plug_dom_sf"/>
</dbReference>